<evidence type="ECO:0000259" key="4">
    <source>
        <dbReference type="SMART" id="SM01328"/>
    </source>
</evidence>
<dbReference type="Pfam" id="PF13695">
    <property type="entry name" value="Zn_ribbon_3CxxC"/>
    <property type="match status" value="1"/>
</dbReference>
<keyword evidence="6" id="KW-1185">Reference proteome</keyword>
<gene>
    <name evidence="5" type="ORF">QBC41DRAFT_331804</name>
</gene>
<keyword evidence="3" id="KW-0862">Zinc</keyword>
<dbReference type="EMBL" id="JAULSY010000195">
    <property type="protein sequence ID" value="KAK0658905.1"/>
    <property type="molecule type" value="Genomic_DNA"/>
</dbReference>
<organism evidence="5 6">
    <name type="scientific">Cercophora samala</name>
    <dbReference type="NCBI Taxonomy" id="330535"/>
    <lineage>
        <taxon>Eukaryota</taxon>
        <taxon>Fungi</taxon>
        <taxon>Dikarya</taxon>
        <taxon>Ascomycota</taxon>
        <taxon>Pezizomycotina</taxon>
        <taxon>Sordariomycetes</taxon>
        <taxon>Sordariomycetidae</taxon>
        <taxon>Sordariales</taxon>
        <taxon>Lasiosphaeriaceae</taxon>
        <taxon>Cercophora</taxon>
    </lineage>
</organism>
<dbReference type="InterPro" id="IPR027377">
    <property type="entry name" value="ZAR1/RTP1-5-like_Znf-3CxxC"/>
</dbReference>
<keyword evidence="1" id="KW-0479">Metal-binding</keyword>
<comment type="caution">
    <text evidence="5">The sequence shown here is derived from an EMBL/GenBank/DDBJ whole genome shotgun (WGS) entry which is preliminary data.</text>
</comment>
<evidence type="ECO:0000256" key="2">
    <source>
        <dbReference type="ARBA" id="ARBA00022771"/>
    </source>
</evidence>
<protein>
    <submittedName>
        <fullName evidence="5">Zinc-binding domain-containing protein</fullName>
    </submittedName>
</protein>
<keyword evidence="2" id="KW-0863">Zinc-finger</keyword>
<evidence type="ECO:0000313" key="6">
    <source>
        <dbReference type="Proteomes" id="UP001174997"/>
    </source>
</evidence>
<evidence type="ECO:0000256" key="3">
    <source>
        <dbReference type="ARBA" id="ARBA00022833"/>
    </source>
</evidence>
<name>A0AA39YWH8_9PEZI</name>
<dbReference type="AlphaFoldDB" id="A0AA39YWH8"/>
<dbReference type="GO" id="GO:0008270">
    <property type="term" value="F:zinc ion binding"/>
    <property type="evidence" value="ECO:0007669"/>
    <property type="project" value="UniProtKB-KW"/>
</dbReference>
<dbReference type="Proteomes" id="UP001174997">
    <property type="component" value="Unassembled WGS sequence"/>
</dbReference>
<evidence type="ECO:0000256" key="1">
    <source>
        <dbReference type="ARBA" id="ARBA00022723"/>
    </source>
</evidence>
<reference evidence="5" key="1">
    <citation type="submission" date="2023-06" db="EMBL/GenBank/DDBJ databases">
        <title>Genome-scale phylogeny and comparative genomics of the fungal order Sordariales.</title>
        <authorList>
            <consortium name="Lawrence Berkeley National Laboratory"/>
            <person name="Hensen N."/>
            <person name="Bonometti L."/>
            <person name="Westerberg I."/>
            <person name="Brannstrom I.O."/>
            <person name="Guillou S."/>
            <person name="Cros-Aarteil S."/>
            <person name="Calhoun S."/>
            <person name="Haridas S."/>
            <person name="Kuo A."/>
            <person name="Mondo S."/>
            <person name="Pangilinan J."/>
            <person name="Riley R."/>
            <person name="Labutti K."/>
            <person name="Andreopoulos B."/>
            <person name="Lipzen A."/>
            <person name="Chen C."/>
            <person name="Yanf M."/>
            <person name="Daum C."/>
            <person name="Ng V."/>
            <person name="Clum A."/>
            <person name="Steindorff A."/>
            <person name="Ohm R."/>
            <person name="Martin F."/>
            <person name="Silar P."/>
            <person name="Natvig D."/>
            <person name="Lalanne C."/>
            <person name="Gautier V."/>
            <person name="Ament-Velasquez S.L."/>
            <person name="Kruys A."/>
            <person name="Hutchinson M.I."/>
            <person name="Powell A.J."/>
            <person name="Barry K."/>
            <person name="Miller A.N."/>
            <person name="Grigoriev I.V."/>
            <person name="Debuchy R."/>
            <person name="Gladieux P."/>
            <person name="Thoren M.H."/>
            <person name="Johannesson H."/>
        </authorList>
    </citation>
    <scope>NUCLEOTIDE SEQUENCE</scope>
    <source>
        <strain evidence="5">CBS 307.81</strain>
    </source>
</reference>
<feature type="domain" description="3CxxC-type" evidence="4">
    <location>
        <begin position="48"/>
        <end position="148"/>
    </location>
</feature>
<accession>A0AA39YWH8</accession>
<dbReference type="SMART" id="SM01328">
    <property type="entry name" value="zf-3CxxC"/>
    <property type="match status" value="1"/>
</dbReference>
<sequence length="182" mass="20659">MSSNAEQTFPQLHDAVLDNLNNILELKPYFKEGSNQVLGNCREEYSTFVMANFTCQTPRCSKRGWRSGKVTILIRGYENNGYHATVFNQQCERCKKLGILELDQSSYIDRVLYRLKRWGGVSMEIRGSTDRKEVPPHKTDLCEGGERGYCKSNSPWWACYKAGGGHNAMLAKRPTYLICGGC</sequence>
<evidence type="ECO:0000313" key="5">
    <source>
        <dbReference type="EMBL" id="KAK0658905.1"/>
    </source>
</evidence>
<proteinExistence type="predicted"/>